<accession>A0A1T4WNZ3</accession>
<evidence type="ECO:0000256" key="2">
    <source>
        <dbReference type="SAM" id="SignalP"/>
    </source>
</evidence>
<dbReference type="PANTHER" id="PTHR35869">
    <property type="entry name" value="OUTER-MEMBRANE LIPOPROTEIN CARRIER PROTEIN"/>
    <property type="match status" value="1"/>
</dbReference>
<dbReference type="InterPro" id="IPR004564">
    <property type="entry name" value="OM_lipoprot_carrier_LolA-like"/>
</dbReference>
<reference evidence="3 4" key="1">
    <citation type="submission" date="2017-02" db="EMBL/GenBank/DDBJ databases">
        <authorList>
            <person name="Peterson S.W."/>
        </authorList>
    </citation>
    <scope>NUCLEOTIDE SEQUENCE [LARGE SCALE GENOMIC DNA]</scope>
    <source>
        <strain evidence="3 4">DSM 16080</strain>
    </source>
</reference>
<dbReference type="CDD" id="cd16325">
    <property type="entry name" value="LolA"/>
    <property type="match status" value="1"/>
</dbReference>
<dbReference type="OrthoDB" id="9785727at2"/>
<dbReference type="Gene3D" id="2.50.20.10">
    <property type="entry name" value="Lipoprotein localisation LolA/LolB/LppX"/>
    <property type="match status" value="1"/>
</dbReference>
<organism evidence="3 4">
    <name type="scientific">Paucidesulfovibrio gracilis DSM 16080</name>
    <dbReference type="NCBI Taxonomy" id="1121449"/>
    <lineage>
        <taxon>Bacteria</taxon>
        <taxon>Pseudomonadati</taxon>
        <taxon>Thermodesulfobacteriota</taxon>
        <taxon>Desulfovibrionia</taxon>
        <taxon>Desulfovibrionales</taxon>
        <taxon>Desulfovibrionaceae</taxon>
        <taxon>Paucidesulfovibrio</taxon>
    </lineage>
</organism>
<evidence type="ECO:0000313" key="3">
    <source>
        <dbReference type="EMBL" id="SKA78837.1"/>
    </source>
</evidence>
<dbReference type="PANTHER" id="PTHR35869:SF1">
    <property type="entry name" value="OUTER-MEMBRANE LIPOPROTEIN CARRIER PROTEIN"/>
    <property type="match status" value="1"/>
</dbReference>
<proteinExistence type="predicted"/>
<dbReference type="SUPFAM" id="SSF89392">
    <property type="entry name" value="Prokaryotic lipoproteins and lipoprotein localization factors"/>
    <property type="match status" value="1"/>
</dbReference>
<dbReference type="InterPro" id="IPR029046">
    <property type="entry name" value="LolA/LolB/LppX"/>
</dbReference>
<dbReference type="RefSeq" id="WP_078716765.1">
    <property type="nucleotide sequence ID" value="NZ_FUYC01000003.1"/>
</dbReference>
<protein>
    <submittedName>
        <fullName evidence="3">Outer membrane lipoprotein carrier protein</fullName>
    </submittedName>
</protein>
<keyword evidence="1 2" id="KW-0732">Signal</keyword>
<keyword evidence="4" id="KW-1185">Reference proteome</keyword>
<evidence type="ECO:0000313" key="4">
    <source>
        <dbReference type="Proteomes" id="UP000190027"/>
    </source>
</evidence>
<dbReference type="STRING" id="1121449.SAMN02745704_01209"/>
<feature type="signal peptide" evidence="2">
    <location>
        <begin position="1"/>
        <end position="22"/>
    </location>
</feature>
<keyword evidence="3" id="KW-0449">Lipoprotein</keyword>
<dbReference type="Proteomes" id="UP000190027">
    <property type="component" value="Unassembled WGS sequence"/>
</dbReference>
<sequence length="227" mass="26233">MRFIQWLTIFFLIFMLQLPAGAEDTTEVADKIQQRYETIQSFEADFTQRLTRAAIGTTTETKGRIWFQRPALVRWETREPEEAMETIVVTEDAVWDYLHELNTVNQMPVEQLLNSRTLMRFLTGSANLVEDFRVEGVWDGQEKLAEHWADSGLMLFRLVPHEPEPGMLFAYIGVEPETFILRRIMTVDFQGNGNEIHLENLTVDVDLDANLFTFTPPEGAVVNESMQ</sequence>
<feature type="chain" id="PRO_5010540745" evidence="2">
    <location>
        <begin position="23"/>
        <end position="227"/>
    </location>
</feature>
<evidence type="ECO:0000256" key="1">
    <source>
        <dbReference type="ARBA" id="ARBA00022729"/>
    </source>
</evidence>
<dbReference type="EMBL" id="FUYC01000003">
    <property type="protein sequence ID" value="SKA78837.1"/>
    <property type="molecule type" value="Genomic_DNA"/>
</dbReference>
<name>A0A1T4WNZ3_9BACT</name>
<dbReference type="Pfam" id="PF03548">
    <property type="entry name" value="LolA"/>
    <property type="match status" value="1"/>
</dbReference>
<gene>
    <name evidence="3" type="ORF">SAMN02745704_01209</name>
</gene>
<dbReference type="AlphaFoldDB" id="A0A1T4WNZ3"/>